<dbReference type="Pfam" id="PF12796">
    <property type="entry name" value="Ank_2"/>
    <property type="match status" value="1"/>
</dbReference>
<reference evidence="4 5" key="1">
    <citation type="journal article" date="2023" name="bioRxiv">
        <title>Conserved and derived expression patterns and positive selection on dental genes reveal complex evolutionary context of ever-growing rodent molars.</title>
        <authorList>
            <person name="Calamari Z.T."/>
            <person name="Song A."/>
            <person name="Cohen E."/>
            <person name="Akter M."/>
            <person name="Roy R.D."/>
            <person name="Hallikas O."/>
            <person name="Christensen M.M."/>
            <person name="Li P."/>
            <person name="Marangoni P."/>
            <person name="Jernvall J."/>
            <person name="Klein O.D."/>
        </authorList>
    </citation>
    <scope>NUCLEOTIDE SEQUENCE [LARGE SCALE GENOMIC DNA]</scope>
    <source>
        <strain evidence="4">V071</strain>
    </source>
</reference>
<dbReference type="InterPro" id="IPR036770">
    <property type="entry name" value="Ankyrin_rpt-contain_sf"/>
</dbReference>
<keyword evidence="1" id="KW-0677">Repeat</keyword>
<sequence>MVCGLAYIRKLDELTESVLAHESLATRPDQDRAALLGHSQLVIQMLLNSCCTLECQWRIRWRRLEETVKALLVKRAQVNAVNQNGYTPLRYAASKNRHEVAVMLLEGYSNALGRSQGHLACGEGREEESKLLVTQGASIYIENKEEKTPLQATKGGLGFLLKRITE</sequence>
<dbReference type="PROSITE" id="PS50088">
    <property type="entry name" value="ANK_REPEAT"/>
    <property type="match status" value="1"/>
</dbReference>
<comment type="caution">
    <text evidence="4">The sequence shown here is derived from an EMBL/GenBank/DDBJ whole genome shotgun (WGS) entry which is preliminary data.</text>
</comment>
<name>A0AAW0HTD5_MYOGA</name>
<dbReference type="InterPro" id="IPR002110">
    <property type="entry name" value="Ankyrin_rpt"/>
</dbReference>
<gene>
    <name evidence="4" type="ORF">U0070_023821</name>
</gene>
<keyword evidence="5" id="KW-1185">Reference proteome</keyword>
<dbReference type="PANTHER" id="PTHR24198:SF165">
    <property type="entry name" value="ANKYRIN REPEAT-CONTAINING PROTEIN-RELATED"/>
    <property type="match status" value="1"/>
</dbReference>
<proteinExistence type="predicted"/>
<accession>A0AAW0HTD5</accession>
<dbReference type="EMBL" id="JBBHLL010000341">
    <property type="protein sequence ID" value="KAK7805410.1"/>
    <property type="molecule type" value="Genomic_DNA"/>
</dbReference>
<dbReference type="Proteomes" id="UP001488838">
    <property type="component" value="Unassembled WGS sequence"/>
</dbReference>
<keyword evidence="2 3" id="KW-0040">ANK repeat</keyword>
<evidence type="ECO:0000256" key="2">
    <source>
        <dbReference type="ARBA" id="ARBA00023043"/>
    </source>
</evidence>
<dbReference type="Gene3D" id="1.25.40.20">
    <property type="entry name" value="Ankyrin repeat-containing domain"/>
    <property type="match status" value="1"/>
</dbReference>
<organism evidence="4 5">
    <name type="scientific">Myodes glareolus</name>
    <name type="common">Bank vole</name>
    <name type="synonym">Clethrionomys glareolus</name>
    <dbReference type="NCBI Taxonomy" id="447135"/>
    <lineage>
        <taxon>Eukaryota</taxon>
        <taxon>Metazoa</taxon>
        <taxon>Chordata</taxon>
        <taxon>Craniata</taxon>
        <taxon>Vertebrata</taxon>
        <taxon>Euteleostomi</taxon>
        <taxon>Mammalia</taxon>
        <taxon>Eutheria</taxon>
        <taxon>Euarchontoglires</taxon>
        <taxon>Glires</taxon>
        <taxon>Rodentia</taxon>
        <taxon>Myomorpha</taxon>
        <taxon>Muroidea</taxon>
        <taxon>Cricetidae</taxon>
        <taxon>Arvicolinae</taxon>
        <taxon>Myodes</taxon>
    </lineage>
</organism>
<evidence type="ECO:0000313" key="5">
    <source>
        <dbReference type="Proteomes" id="UP001488838"/>
    </source>
</evidence>
<dbReference type="AlphaFoldDB" id="A0AAW0HTD5"/>
<evidence type="ECO:0000256" key="1">
    <source>
        <dbReference type="ARBA" id="ARBA00022737"/>
    </source>
</evidence>
<feature type="repeat" description="ANK" evidence="3">
    <location>
        <begin position="112"/>
        <end position="144"/>
    </location>
</feature>
<evidence type="ECO:0000256" key="3">
    <source>
        <dbReference type="PROSITE-ProRule" id="PRU00023"/>
    </source>
</evidence>
<evidence type="ECO:0000313" key="4">
    <source>
        <dbReference type="EMBL" id="KAK7805410.1"/>
    </source>
</evidence>
<protein>
    <submittedName>
        <fullName evidence="4">Uncharacterized protein</fullName>
    </submittedName>
</protein>
<feature type="non-terminal residue" evidence="4">
    <location>
        <position position="166"/>
    </location>
</feature>
<dbReference type="SUPFAM" id="SSF48403">
    <property type="entry name" value="Ankyrin repeat"/>
    <property type="match status" value="1"/>
</dbReference>
<dbReference type="PANTHER" id="PTHR24198">
    <property type="entry name" value="ANKYRIN REPEAT AND PROTEIN KINASE DOMAIN-CONTAINING PROTEIN"/>
    <property type="match status" value="1"/>
</dbReference>